<dbReference type="PANTHER" id="PTHR10464:SF4">
    <property type="entry name" value="UREA TRANSPORTER"/>
    <property type="match status" value="1"/>
</dbReference>
<dbReference type="SUPFAM" id="SSF53474">
    <property type="entry name" value="alpha/beta-Hydrolases"/>
    <property type="match status" value="1"/>
</dbReference>
<dbReference type="PROSITE" id="PS50088">
    <property type="entry name" value="ANK_REPEAT"/>
    <property type="match status" value="2"/>
</dbReference>
<evidence type="ECO:0000256" key="2">
    <source>
        <dbReference type="ARBA" id="ARBA00005914"/>
    </source>
</evidence>
<dbReference type="GO" id="GO:0015204">
    <property type="term" value="F:urea transmembrane transporter activity"/>
    <property type="evidence" value="ECO:0007669"/>
    <property type="project" value="InterPro"/>
</dbReference>
<comment type="caution">
    <text evidence="11">The sequence shown here is derived from an EMBL/GenBank/DDBJ whole genome shotgun (WGS) entry which is preliminary data.</text>
</comment>
<dbReference type="Pfam" id="PF00023">
    <property type="entry name" value="Ank"/>
    <property type="match status" value="1"/>
</dbReference>
<dbReference type="Gene3D" id="1.10.3430.10">
    <property type="entry name" value="Ammonium transporter AmtB like domains"/>
    <property type="match status" value="1"/>
</dbReference>
<organism evidence="11 12">
    <name type="scientific">Adineta ricciae</name>
    <name type="common">Rotifer</name>
    <dbReference type="NCBI Taxonomy" id="249248"/>
    <lineage>
        <taxon>Eukaryota</taxon>
        <taxon>Metazoa</taxon>
        <taxon>Spiralia</taxon>
        <taxon>Gnathifera</taxon>
        <taxon>Rotifera</taxon>
        <taxon>Eurotatoria</taxon>
        <taxon>Bdelloidea</taxon>
        <taxon>Adinetida</taxon>
        <taxon>Adinetidae</taxon>
        <taxon>Adineta</taxon>
    </lineage>
</organism>
<evidence type="ECO:0000256" key="10">
    <source>
        <dbReference type="SAM" id="SignalP"/>
    </source>
</evidence>
<accession>A0A813YUC9</accession>
<keyword evidence="8" id="KW-0040">ANK repeat</keyword>
<evidence type="ECO:0000256" key="3">
    <source>
        <dbReference type="ARBA" id="ARBA00022475"/>
    </source>
</evidence>
<keyword evidence="5 9" id="KW-1133">Transmembrane helix</keyword>
<keyword evidence="10" id="KW-0732">Signal</keyword>
<evidence type="ECO:0000313" key="11">
    <source>
        <dbReference type="EMBL" id="CAF0889193.1"/>
    </source>
</evidence>
<dbReference type="InterPro" id="IPR004937">
    <property type="entry name" value="Urea_transporter"/>
</dbReference>
<dbReference type="Gene3D" id="1.25.40.20">
    <property type="entry name" value="Ankyrin repeat-containing domain"/>
    <property type="match status" value="3"/>
</dbReference>
<dbReference type="InterPro" id="IPR000801">
    <property type="entry name" value="Esterase-like"/>
</dbReference>
<feature type="chain" id="PRO_5032972436" evidence="10">
    <location>
        <begin position="24"/>
        <end position="1274"/>
    </location>
</feature>
<evidence type="ECO:0000256" key="5">
    <source>
        <dbReference type="ARBA" id="ARBA00022989"/>
    </source>
</evidence>
<sequence length="1274" mass="144465">MTCIHPFVVFSLVLCYLTSICLSETPNFVSSGGITVRTISKLNSELYEITISTTAVRGDQKVRILLPRDYTSSAKTRRYPVLYLFHGSLGNAADWTTGGKAQTILGHSPVITVMPDGGSFGWYTNWLNPGHVTPQNWRTFHMEQLVSWIDRNLRTVNEKKGRAVIGLSMGGFGAIRYAELYSDRFAFAASFSGALDLQDFRIQTGILGSVTIDGKPLDGPFGAALLPWTQEGWIAQNPITHAASLKGVKLALYTGNQGILEGTVRDTTYRLLDKLKSLNIPVYFNDYTNGASIGNGCKGGHDFACWNGALIDVLPPFISYSDSDVKELRSWAAVPRDNNTNYVALNMIDEHELDQPAEHRAWSSGLNTAENYLGEGPTKQQRILFSRKVQLEQTTLATDERSVEHILSYIDRHRPRRRRKYRLSWRTFLNTMSGMDKIYAEDDFLADHLYYRLLFIFFDSVFRGISQVMFANNPLSGIIITVGLFIGNWELALYGLLGTTVSTFTAHVLGFNYSAIRSGLYGYNGCLTAMGIAYFNFPHSPQLIPAVVIMSIFSSIFAMAVGKVLIQKLGIAPFTFGFQISTWIWLLGSLRYRYFFIDGTILSPSLLSTNKIKPDLSNVTFPGYSVEDNFVGFFAGIAQVYFIENPYTGAIILVGVCLCSRILAFFALFGSVTGQLIAAYLLGMSPQSIHAGLWGYNTVLTCQALGGMFFVLYGYRIWLFTLYGSLVTILLQAAVSAFLSPVGMPTLTFPFTAICWIFCLIAGSKDLIAVKVTSVSVPEDHYRRYRISQLIKDQFYFLNHLTNLSLSADDELTWEELSKIQSEFLPILMCSYVYLNDYRSLKMLVKQENNIRFTDQNYRSPLHISVSQGNFKITKWLIEDVKIDVNLVDRHGNTPLFDAIWHGHFNLLAYLFNRGARLPGDKSRELAFYLNAFVYEGNLGAMKCLIQCGLNPNIGDYDGKNSLHIAVLTNQIDIVIYLVEKTRVWLDIADHSHRTAMDYSFTLEDPSIRNYLSDKIANKHNPLSINPEKQIFLANSEEKLSDKQEDKSSTKSLDEILLPSLFWIISAQNDHAKVSHFLQQFPHLNVFKCMNYDLRSIAHVAAVDGRLETIEFLAKLTEKSRFEEIVLREDRWGITPLDEAYRNRHFHVCNFILNNIDRPLQQPVKHYENKIVDLVHKWHKIHFLLTLVTSGQSERIDGLFFRGYFNLQEAYTDYLGRTPMHYAAANGHLNVVRVLRKYGYDGLTQRDRWGNYPIDEARRNSYQYIVDEFEKTSN</sequence>
<keyword evidence="12" id="KW-1185">Reference proteome</keyword>
<feature type="transmembrane region" description="Helical" evidence="9">
    <location>
        <begin position="569"/>
        <end position="586"/>
    </location>
</feature>
<dbReference type="SUPFAM" id="SSF48403">
    <property type="entry name" value="Ankyrin repeat"/>
    <property type="match status" value="1"/>
</dbReference>
<feature type="repeat" description="ANK" evidence="8">
    <location>
        <begin position="1215"/>
        <end position="1241"/>
    </location>
</feature>
<comment type="similarity">
    <text evidence="2">Belongs to the urea transporter family.</text>
</comment>
<feature type="repeat" description="ANK" evidence="8">
    <location>
        <begin position="891"/>
        <end position="923"/>
    </location>
</feature>
<evidence type="ECO:0000256" key="1">
    <source>
        <dbReference type="ARBA" id="ARBA00004651"/>
    </source>
</evidence>
<keyword evidence="6 9" id="KW-0472">Membrane</keyword>
<dbReference type="InterPro" id="IPR036770">
    <property type="entry name" value="Ankyrin_rpt-contain_sf"/>
</dbReference>
<dbReference type="InterPro" id="IPR029020">
    <property type="entry name" value="Ammonium/urea_transptr"/>
</dbReference>
<dbReference type="SMART" id="SM00248">
    <property type="entry name" value="ANK"/>
    <property type="match status" value="7"/>
</dbReference>
<evidence type="ECO:0000256" key="8">
    <source>
        <dbReference type="PROSITE-ProRule" id="PRU00023"/>
    </source>
</evidence>
<feature type="transmembrane region" description="Helical" evidence="9">
    <location>
        <begin position="491"/>
        <end position="513"/>
    </location>
</feature>
<dbReference type="PANTHER" id="PTHR10464">
    <property type="entry name" value="UREA TRANSPORTER"/>
    <property type="match status" value="1"/>
</dbReference>
<dbReference type="PROSITE" id="PS50297">
    <property type="entry name" value="ANK_REP_REGION"/>
    <property type="match status" value="2"/>
</dbReference>
<feature type="transmembrane region" description="Helical" evidence="9">
    <location>
        <begin position="650"/>
        <end position="682"/>
    </location>
</feature>
<feature type="signal peptide" evidence="10">
    <location>
        <begin position="1"/>
        <end position="23"/>
    </location>
</feature>
<evidence type="ECO:0000313" key="12">
    <source>
        <dbReference type="Proteomes" id="UP000663828"/>
    </source>
</evidence>
<dbReference type="Gene3D" id="3.40.50.1820">
    <property type="entry name" value="alpha/beta hydrolase"/>
    <property type="match status" value="1"/>
</dbReference>
<evidence type="ECO:0000256" key="7">
    <source>
        <dbReference type="ARBA" id="ARBA00033993"/>
    </source>
</evidence>
<feature type="transmembrane region" description="Helical" evidence="9">
    <location>
        <begin position="694"/>
        <end position="714"/>
    </location>
</feature>
<protein>
    <submittedName>
        <fullName evidence="11">Uncharacterized protein</fullName>
    </submittedName>
</protein>
<dbReference type="EMBL" id="CAJNOR010000354">
    <property type="protein sequence ID" value="CAF0889193.1"/>
    <property type="molecule type" value="Genomic_DNA"/>
</dbReference>
<evidence type="ECO:0000256" key="6">
    <source>
        <dbReference type="ARBA" id="ARBA00023136"/>
    </source>
</evidence>
<keyword evidence="3" id="KW-1003">Cell membrane</keyword>
<keyword evidence="4 9" id="KW-0812">Transmembrane</keyword>
<feature type="transmembrane region" description="Helical" evidence="9">
    <location>
        <begin position="543"/>
        <end position="562"/>
    </location>
</feature>
<name>A0A813YUC9_ADIRI</name>
<comment type="catalytic activity">
    <reaction evidence="7">
        <text>urea(in) = urea(out)</text>
        <dbReference type="Rhea" id="RHEA:32799"/>
        <dbReference type="ChEBI" id="CHEBI:16199"/>
    </reaction>
</comment>
<dbReference type="Proteomes" id="UP000663828">
    <property type="component" value="Unassembled WGS sequence"/>
</dbReference>
<dbReference type="Pfam" id="PF12796">
    <property type="entry name" value="Ank_2"/>
    <property type="match status" value="2"/>
</dbReference>
<dbReference type="InterPro" id="IPR002110">
    <property type="entry name" value="Ankyrin_rpt"/>
</dbReference>
<gene>
    <name evidence="11" type="ORF">XAT740_LOCUS7417</name>
</gene>
<dbReference type="Pfam" id="PF03253">
    <property type="entry name" value="UT"/>
    <property type="match status" value="1"/>
</dbReference>
<dbReference type="Pfam" id="PF00756">
    <property type="entry name" value="Esterase"/>
    <property type="match status" value="1"/>
</dbReference>
<dbReference type="AlphaFoldDB" id="A0A813YUC9"/>
<feature type="transmembrane region" description="Helical" evidence="9">
    <location>
        <begin position="720"/>
        <end position="739"/>
    </location>
</feature>
<proteinExistence type="inferred from homology"/>
<evidence type="ECO:0000256" key="4">
    <source>
        <dbReference type="ARBA" id="ARBA00022692"/>
    </source>
</evidence>
<dbReference type="InterPro" id="IPR029058">
    <property type="entry name" value="AB_hydrolase_fold"/>
</dbReference>
<reference evidence="11" key="1">
    <citation type="submission" date="2021-02" db="EMBL/GenBank/DDBJ databases">
        <authorList>
            <person name="Nowell W R."/>
        </authorList>
    </citation>
    <scope>NUCLEOTIDE SEQUENCE</scope>
</reference>
<dbReference type="GO" id="GO:0005886">
    <property type="term" value="C:plasma membrane"/>
    <property type="evidence" value="ECO:0007669"/>
    <property type="project" value="UniProtKB-SubCell"/>
</dbReference>
<comment type="subcellular location">
    <subcellularLocation>
        <location evidence="1">Cell membrane</location>
        <topology evidence="1">Multi-pass membrane protein</topology>
    </subcellularLocation>
</comment>
<evidence type="ECO:0000256" key="9">
    <source>
        <dbReference type="SAM" id="Phobius"/>
    </source>
</evidence>